<proteinExistence type="predicted"/>
<evidence type="ECO:0000313" key="3">
    <source>
        <dbReference type="Proteomes" id="UP000028631"/>
    </source>
</evidence>
<accession>A0A085VH67</accession>
<reference evidence="2 3" key="1">
    <citation type="submission" date="2014-07" db="EMBL/GenBank/DDBJ databases">
        <title>Draft Genome Sequences of Environmental Pseudomonas syringae strains.</title>
        <authorList>
            <person name="Baltrus D.A."/>
            <person name="Berge O."/>
            <person name="Morris C."/>
        </authorList>
    </citation>
    <scope>NUCLEOTIDE SEQUENCE [LARGE SCALE GENOMIC DNA]</scope>
    <source>
        <strain evidence="2 3">GAW0119</strain>
    </source>
</reference>
<name>A0A085VH67_PSESX</name>
<dbReference type="EMBL" id="JPQU01000041">
    <property type="protein sequence ID" value="KFE54780.1"/>
    <property type="molecule type" value="Genomic_DNA"/>
</dbReference>
<gene>
    <name evidence="2" type="ORF">IV01_15100</name>
</gene>
<dbReference type="PATRIC" id="fig|317.175.peg.3142"/>
<feature type="region of interest" description="Disordered" evidence="1">
    <location>
        <begin position="131"/>
        <end position="154"/>
    </location>
</feature>
<keyword evidence="3" id="KW-1185">Reference proteome</keyword>
<dbReference type="Proteomes" id="UP000028631">
    <property type="component" value="Unassembled WGS sequence"/>
</dbReference>
<dbReference type="AlphaFoldDB" id="A0A085VH67"/>
<feature type="non-terminal residue" evidence="2">
    <location>
        <position position="1"/>
    </location>
</feature>
<evidence type="ECO:0000256" key="1">
    <source>
        <dbReference type="SAM" id="MobiDB-lite"/>
    </source>
</evidence>
<evidence type="ECO:0000313" key="2">
    <source>
        <dbReference type="EMBL" id="KFE54780.1"/>
    </source>
</evidence>
<sequence length="172" mass="18829">GSYITLDPNSIESGTAGDYNVKSAHFAYSGPASMTATHPDYPKSLSRQSLRINVPQAANAPDKGWARMPYTLYADGAPLQKGILDNTGQLLIEHQVVTRQYRLELANGVTYQIPIPTEYDNVEQGVLANSGLHNHRSQPDDSLSQPGSHTDHRDLYAAVLQGLNDDQEDKPQ</sequence>
<comment type="caution">
    <text evidence="2">The sequence shown here is derived from an EMBL/GenBank/DDBJ whole genome shotgun (WGS) entry which is preliminary data.</text>
</comment>
<protein>
    <submittedName>
        <fullName evidence="2">Type IV secretion protein Rhs</fullName>
    </submittedName>
</protein>
<organism evidence="2 3">
    <name type="scientific">Pseudomonas syringae</name>
    <dbReference type="NCBI Taxonomy" id="317"/>
    <lineage>
        <taxon>Bacteria</taxon>
        <taxon>Pseudomonadati</taxon>
        <taxon>Pseudomonadota</taxon>
        <taxon>Gammaproteobacteria</taxon>
        <taxon>Pseudomonadales</taxon>
        <taxon>Pseudomonadaceae</taxon>
        <taxon>Pseudomonas</taxon>
    </lineage>
</organism>